<keyword evidence="3" id="KW-1185">Reference proteome</keyword>
<gene>
    <name evidence="2" type="ORF">Tfer_1163</name>
</gene>
<evidence type="ECO:0000313" key="2">
    <source>
        <dbReference type="EMBL" id="KNZ70023.1"/>
    </source>
</evidence>
<protein>
    <submittedName>
        <fullName evidence="2">Copper amine oxidase domain-containing protein</fullName>
    </submittedName>
</protein>
<dbReference type="InterPro" id="IPR036582">
    <property type="entry name" value="Mao_N_sf"/>
</dbReference>
<comment type="caution">
    <text evidence="2">The sequence shown here is derived from an EMBL/GenBank/DDBJ whole genome shotgun (WGS) entry which is preliminary data.</text>
</comment>
<proteinExistence type="predicted"/>
<evidence type="ECO:0000313" key="3">
    <source>
        <dbReference type="Proteomes" id="UP000037175"/>
    </source>
</evidence>
<sequence length="98" mass="11035">MSENLGAKVTWDAINKMVTVDTNVGDELKRIKLFIGKRNAFVKEIPVPLEVPAEIRGNLTYVPLRFLGENLGFDVGWDNVTKTVLVKKKISIQVLFFS</sequence>
<dbReference type="Pfam" id="PF07833">
    <property type="entry name" value="Cu_amine_oxidN1"/>
    <property type="match status" value="1"/>
</dbReference>
<dbReference type="EMBL" id="LGTE01000006">
    <property type="protein sequence ID" value="KNZ70023.1"/>
    <property type="molecule type" value="Genomic_DNA"/>
</dbReference>
<dbReference type="AlphaFoldDB" id="A0A0L6W3T3"/>
<reference evidence="3" key="1">
    <citation type="submission" date="2015-07" db="EMBL/GenBank/DDBJ databases">
        <title>Complete Genome of Thermincola ferriacetica strain Z-0001T.</title>
        <authorList>
            <person name="Lusk B."/>
            <person name="Badalamenti J.P."/>
            <person name="Parameswaran P."/>
            <person name="Bond D.R."/>
            <person name="Torres C.I."/>
        </authorList>
    </citation>
    <scope>NUCLEOTIDE SEQUENCE [LARGE SCALE GENOMIC DNA]</scope>
    <source>
        <strain evidence="3">Z-0001</strain>
    </source>
</reference>
<organism evidence="2 3">
    <name type="scientific">Thermincola ferriacetica</name>
    <dbReference type="NCBI Taxonomy" id="281456"/>
    <lineage>
        <taxon>Bacteria</taxon>
        <taxon>Bacillati</taxon>
        <taxon>Bacillota</taxon>
        <taxon>Clostridia</taxon>
        <taxon>Eubacteriales</taxon>
        <taxon>Thermincolaceae</taxon>
        <taxon>Thermincola</taxon>
    </lineage>
</organism>
<accession>A0A0L6W3T3</accession>
<dbReference type="Proteomes" id="UP000037175">
    <property type="component" value="Unassembled WGS sequence"/>
</dbReference>
<name>A0A0L6W3T3_9FIRM</name>
<feature type="domain" description="Copper amine oxidase-like N-terminal" evidence="1">
    <location>
        <begin position="2"/>
        <end position="85"/>
    </location>
</feature>
<dbReference type="Gene3D" id="3.30.457.10">
    <property type="entry name" value="Copper amine oxidase-like, N-terminal domain"/>
    <property type="match status" value="1"/>
</dbReference>
<dbReference type="SUPFAM" id="SSF55383">
    <property type="entry name" value="Copper amine oxidase, domain N"/>
    <property type="match status" value="1"/>
</dbReference>
<dbReference type="InterPro" id="IPR012854">
    <property type="entry name" value="Cu_amine_oxidase-like_N"/>
</dbReference>
<evidence type="ECO:0000259" key="1">
    <source>
        <dbReference type="Pfam" id="PF07833"/>
    </source>
</evidence>